<dbReference type="PIRSF" id="PIRSF033736">
    <property type="entry name" value="UCP033763"/>
    <property type="match status" value="1"/>
</dbReference>
<protein>
    <recommendedName>
        <fullName evidence="3">DUF2000 domain-containing protein</fullName>
    </recommendedName>
</protein>
<evidence type="ECO:0000313" key="1">
    <source>
        <dbReference type="EMBL" id="OGG26218.1"/>
    </source>
</evidence>
<gene>
    <name evidence="1" type="ORF">A2960_04550</name>
</gene>
<sequence length="145" mass="16479">MNPELPDENSKRFVAILNKKVEMGKLMNALGHMTAGLAGGYGKENDMNFLQYEDKNGGKHPNISHFPFIVLKADNSNQIRNVRNEVIARNIIFTDFTSTMTVGTSLEQVNKTRETPEAKLEYYGICLFGETQELREITKKFSIFQ</sequence>
<dbReference type="InterPro" id="IPR018988">
    <property type="entry name" value="DUF2000"/>
</dbReference>
<evidence type="ECO:0008006" key="3">
    <source>
        <dbReference type="Google" id="ProtNLM"/>
    </source>
</evidence>
<dbReference type="SUPFAM" id="SSF102462">
    <property type="entry name" value="Peptidyl-tRNA hydrolase II"/>
    <property type="match status" value="1"/>
</dbReference>
<dbReference type="AlphaFoldDB" id="A0A1F6ANH2"/>
<dbReference type="Pfam" id="PF09391">
    <property type="entry name" value="DUF2000"/>
    <property type="match status" value="1"/>
</dbReference>
<dbReference type="EMBL" id="MFJR01000012">
    <property type="protein sequence ID" value="OGG26218.1"/>
    <property type="molecule type" value="Genomic_DNA"/>
</dbReference>
<proteinExistence type="predicted"/>
<name>A0A1F6ANH2_9BACT</name>
<dbReference type="InterPro" id="IPR017021">
    <property type="entry name" value="UCP033763"/>
</dbReference>
<evidence type="ECO:0000313" key="2">
    <source>
        <dbReference type="Proteomes" id="UP000176609"/>
    </source>
</evidence>
<comment type="caution">
    <text evidence="1">The sequence shown here is derived from an EMBL/GenBank/DDBJ whole genome shotgun (WGS) entry which is preliminary data.</text>
</comment>
<reference evidence="1 2" key="1">
    <citation type="journal article" date="2016" name="Nat. Commun.">
        <title>Thousands of microbial genomes shed light on interconnected biogeochemical processes in an aquifer system.</title>
        <authorList>
            <person name="Anantharaman K."/>
            <person name="Brown C.T."/>
            <person name="Hug L.A."/>
            <person name="Sharon I."/>
            <person name="Castelle C.J."/>
            <person name="Probst A.J."/>
            <person name="Thomas B.C."/>
            <person name="Singh A."/>
            <person name="Wilkins M.J."/>
            <person name="Karaoz U."/>
            <person name="Brodie E.L."/>
            <person name="Williams K.H."/>
            <person name="Hubbard S.S."/>
            <person name="Banfield J.F."/>
        </authorList>
    </citation>
    <scope>NUCLEOTIDE SEQUENCE [LARGE SCALE GENOMIC DNA]</scope>
</reference>
<dbReference type="Gene3D" id="3.40.1490.10">
    <property type="entry name" value="Bit1"/>
    <property type="match status" value="1"/>
</dbReference>
<organism evidence="1 2">
    <name type="scientific">Candidatus Gottesmanbacteria bacterium RIFCSPLOWO2_01_FULL_39_12b</name>
    <dbReference type="NCBI Taxonomy" id="1798388"/>
    <lineage>
        <taxon>Bacteria</taxon>
        <taxon>Candidatus Gottesmaniibacteriota</taxon>
    </lineage>
</organism>
<dbReference type="InterPro" id="IPR023476">
    <property type="entry name" value="Pep_tRNA_hydro_II_dom_sf"/>
</dbReference>
<accession>A0A1F6ANH2</accession>
<dbReference type="Proteomes" id="UP000176609">
    <property type="component" value="Unassembled WGS sequence"/>
</dbReference>